<organism evidence="4 5">
    <name type="scientific">Phyllobacterium trifolii</name>
    <dbReference type="NCBI Taxonomy" id="300193"/>
    <lineage>
        <taxon>Bacteria</taxon>
        <taxon>Pseudomonadati</taxon>
        <taxon>Pseudomonadota</taxon>
        <taxon>Alphaproteobacteria</taxon>
        <taxon>Hyphomicrobiales</taxon>
        <taxon>Phyllobacteriaceae</taxon>
        <taxon>Phyllobacterium</taxon>
    </lineage>
</organism>
<evidence type="ECO:0000259" key="2">
    <source>
        <dbReference type="Pfam" id="PF00156"/>
    </source>
</evidence>
<dbReference type="SUPFAM" id="SSF53271">
    <property type="entry name" value="PRTase-like"/>
    <property type="match status" value="1"/>
</dbReference>
<proteinExistence type="inferred from homology"/>
<protein>
    <submittedName>
        <fullName evidence="4">ComF family protein</fullName>
    </submittedName>
</protein>
<dbReference type="Pfam" id="PF18912">
    <property type="entry name" value="DZR_2"/>
    <property type="match status" value="1"/>
</dbReference>
<accession>A0A839UEU4</accession>
<dbReference type="AlphaFoldDB" id="A0A839UEU4"/>
<evidence type="ECO:0000259" key="3">
    <source>
        <dbReference type="Pfam" id="PF18912"/>
    </source>
</evidence>
<dbReference type="Gene3D" id="3.40.50.2020">
    <property type="match status" value="1"/>
</dbReference>
<reference evidence="4 5" key="1">
    <citation type="submission" date="2020-08" db="EMBL/GenBank/DDBJ databases">
        <title>Genomic Encyclopedia of Type Strains, Phase III (KMG-III): the genomes of soil and plant-associated and newly described type strains.</title>
        <authorList>
            <person name="Whitman W."/>
        </authorList>
    </citation>
    <scope>NUCLEOTIDE SEQUENCE [LARGE SCALE GENOMIC DNA]</scope>
    <source>
        <strain evidence="4 5">CECT 7015</strain>
    </source>
</reference>
<name>A0A839UEU4_9HYPH</name>
<dbReference type="Pfam" id="PF00156">
    <property type="entry name" value="Pribosyltran"/>
    <property type="match status" value="1"/>
</dbReference>
<gene>
    <name evidence="4" type="ORF">FHS21_004766</name>
</gene>
<comment type="caution">
    <text evidence="4">The sequence shown here is derived from an EMBL/GenBank/DDBJ whole genome shotgun (WGS) entry which is preliminary data.</text>
</comment>
<dbReference type="CDD" id="cd06223">
    <property type="entry name" value="PRTases_typeI"/>
    <property type="match status" value="1"/>
</dbReference>
<sequence>MKTSGKTIGATISLFARSATDGLFGLLFPPVCAGCDKHVAEPGSLCGQCWSKVRFIEKPYCPVLGIPFSHDLGAEILSAEAIAEPPPFRRARSVAVHEGVIRDLVHRLKYNDRTDLGPWMARWMVRAGGELLDDCDIIVPVPLHARRFWFRRFNQSAELARHLARSSGKAFDPDAIKRIKQTKQQVGLGLNERVANVRGAFKVPVTQEIKVRGRNVLLIDDVYTTGATVKAAARALLRGGAVSVDVLTFGRVLSKELPI</sequence>
<dbReference type="InterPro" id="IPR044005">
    <property type="entry name" value="DZR_2"/>
</dbReference>
<dbReference type="EMBL" id="JACHXN010000018">
    <property type="protein sequence ID" value="MBB3148323.1"/>
    <property type="molecule type" value="Genomic_DNA"/>
</dbReference>
<dbReference type="PANTHER" id="PTHR47505:SF1">
    <property type="entry name" value="DNA UTILIZATION PROTEIN YHGH"/>
    <property type="match status" value="1"/>
</dbReference>
<dbReference type="InterPro" id="IPR000836">
    <property type="entry name" value="PRTase_dom"/>
</dbReference>
<feature type="domain" description="Double zinc ribbon" evidence="3">
    <location>
        <begin position="25"/>
        <end position="71"/>
    </location>
</feature>
<evidence type="ECO:0000313" key="5">
    <source>
        <dbReference type="Proteomes" id="UP000554520"/>
    </source>
</evidence>
<evidence type="ECO:0000313" key="4">
    <source>
        <dbReference type="EMBL" id="MBB3148323.1"/>
    </source>
</evidence>
<comment type="similarity">
    <text evidence="1">Belongs to the ComF/GntX family.</text>
</comment>
<dbReference type="PANTHER" id="PTHR47505">
    <property type="entry name" value="DNA UTILIZATION PROTEIN YHGH"/>
    <property type="match status" value="1"/>
</dbReference>
<keyword evidence="5" id="KW-1185">Reference proteome</keyword>
<dbReference type="RefSeq" id="WP_112532259.1">
    <property type="nucleotide sequence ID" value="NZ_JACHXN010000018.1"/>
</dbReference>
<dbReference type="Proteomes" id="UP000554520">
    <property type="component" value="Unassembled WGS sequence"/>
</dbReference>
<dbReference type="InterPro" id="IPR029057">
    <property type="entry name" value="PRTase-like"/>
</dbReference>
<evidence type="ECO:0000256" key="1">
    <source>
        <dbReference type="ARBA" id="ARBA00008007"/>
    </source>
</evidence>
<dbReference type="InterPro" id="IPR051910">
    <property type="entry name" value="ComF/GntX_DNA_util-trans"/>
</dbReference>
<feature type="domain" description="Phosphoribosyltransferase" evidence="2">
    <location>
        <begin position="159"/>
        <end position="256"/>
    </location>
</feature>